<comment type="caution">
    <text evidence="12">The sequence shown here is derived from an EMBL/GenBank/DDBJ whole genome shotgun (WGS) entry which is preliminary data.</text>
</comment>
<dbReference type="Proteomes" id="UP000603545">
    <property type="component" value="Unassembled WGS sequence"/>
</dbReference>
<accession>A0A8J6N4D4</accession>
<comment type="function">
    <text evidence="7">Site-specific tyrosine recombinase, which acts by catalyzing the cutting and rejoining of the recombining DNA molecules. The XerC-XerD complex is essential to convert dimers of the bacterial chromosome into monomers to permit their segregation at cell division. It also contributes to the segregational stability of plasmids.</text>
</comment>
<keyword evidence="6" id="KW-0233">DNA recombination</keyword>
<sequence>MDQVSDVMRLKHYAFRTEQTYVSWIKRFIFFHDKKHPREMGEPEVEAFLTWLAVEKHVSKSTQNQAFNALIFLYREVLKKPLEGRIDAVRSSKKQRLPIVMNKEETQRVLNGMSGTTQLMAKLLYGSGIRLMECIRLRVKDIDFEINEIRVHSGKGDKDRLVPLPESIKPALKIHLERVKLIHENDLSKGCGEVYLPNALGRKYPKAGKEWGWQYVFPSSKLSQDPRKNVIRRHHMDPSTLDRAIKRAVKLAGITKRVTSHTFRHSFATHLLQTGTDIRTIQSLLGHNDVSTTMIYTHVLRQGGQGVKSPLDDLDI</sequence>
<dbReference type="InterPro" id="IPR004107">
    <property type="entry name" value="Integrase_SAM-like_N"/>
</dbReference>
<evidence type="ECO:0000256" key="7">
    <source>
        <dbReference type="ARBA" id="ARBA00037721"/>
    </source>
</evidence>
<dbReference type="InterPro" id="IPR010998">
    <property type="entry name" value="Integrase_recombinase_N"/>
</dbReference>
<keyword evidence="3" id="KW-0963">Cytoplasm</keyword>
<evidence type="ECO:0000256" key="1">
    <source>
        <dbReference type="ARBA" id="ARBA00004496"/>
    </source>
</evidence>
<dbReference type="PANTHER" id="PTHR30349:SF64">
    <property type="entry name" value="PROPHAGE INTEGRASE INTD-RELATED"/>
    <property type="match status" value="1"/>
</dbReference>
<evidence type="ECO:0000259" key="10">
    <source>
        <dbReference type="PROSITE" id="PS51898"/>
    </source>
</evidence>
<comment type="subcellular location">
    <subcellularLocation>
        <location evidence="1">Cytoplasm</location>
    </subcellularLocation>
</comment>
<dbReference type="GO" id="GO:0003677">
    <property type="term" value="F:DNA binding"/>
    <property type="evidence" value="ECO:0007669"/>
    <property type="project" value="UniProtKB-UniRule"/>
</dbReference>
<dbReference type="InterPro" id="IPR002104">
    <property type="entry name" value="Integrase_catalytic"/>
</dbReference>
<dbReference type="FunFam" id="1.10.443.10:FF:000007">
    <property type="entry name" value="Tyrosine recombinase XerC"/>
    <property type="match status" value="1"/>
</dbReference>
<evidence type="ECO:0000256" key="4">
    <source>
        <dbReference type="ARBA" id="ARBA00022908"/>
    </source>
</evidence>
<dbReference type="AlphaFoldDB" id="A0A8J6N4D4"/>
<feature type="domain" description="Tyr recombinase" evidence="10">
    <location>
        <begin position="96"/>
        <end position="312"/>
    </location>
</feature>
<dbReference type="Gene3D" id="1.10.443.10">
    <property type="entry name" value="Intergrase catalytic core"/>
    <property type="match status" value="1"/>
</dbReference>
<dbReference type="Pfam" id="PF13495">
    <property type="entry name" value="Phage_int_SAM_4"/>
    <property type="match status" value="1"/>
</dbReference>
<name>A0A8J6N4D4_9BACT</name>
<organism evidence="12 13">
    <name type="scientific">Candidatus Desulfaltia bathyphila</name>
    <dbReference type="NCBI Taxonomy" id="2841697"/>
    <lineage>
        <taxon>Bacteria</taxon>
        <taxon>Pseudomonadati</taxon>
        <taxon>Thermodesulfobacteriota</taxon>
        <taxon>Desulfobacteria</taxon>
        <taxon>Desulfobacterales</taxon>
        <taxon>Desulfobacterales incertae sedis</taxon>
        <taxon>Candidatus Desulfaltia</taxon>
    </lineage>
</organism>
<comment type="subunit">
    <text evidence="8">Forms a cyclic heterotetrameric complex composed of two molecules of XerC and two molecules of XerD.</text>
</comment>
<dbReference type="GO" id="GO:0005737">
    <property type="term" value="C:cytoplasm"/>
    <property type="evidence" value="ECO:0007669"/>
    <property type="project" value="UniProtKB-SubCell"/>
</dbReference>
<comment type="similarity">
    <text evidence="2">Belongs to the 'phage' integrase family.</text>
</comment>
<dbReference type="PANTHER" id="PTHR30349">
    <property type="entry name" value="PHAGE INTEGRASE-RELATED"/>
    <property type="match status" value="1"/>
</dbReference>
<evidence type="ECO:0000313" key="12">
    <source>
        <dbReference type="EMBL" id="MBC8199058.1"/>
    </source>
</evidence>
<dbReference type="EMBL" id="JACNLL010000035">
    <property type="protein sequence ID" value="MBC8199058.1"/>
    <property type="molecule type" value="Genomic_DNA"/>
</dbReference>
<gene>
    <name evidence="12" type="ORF">H8E80_03310</name>
</gene>
<dbReference type="InterPro" id="IPR044068">
    <property type="entry name" value="CB"/>
</dbReference>
<dbReference type="NCBIfam" id="TIGR02249">
    <property type="entry name" value="integrase_gron"/>
    <property type="match status" value="1"/>
</dbReference>
<dbReference type="PROSITE" id="PS51898">
    <property type="entry name" value="TYR_RECOMBINASE"/>
    <property type="match status" value="1"/>
</dbReference>
<dbReference type="SUPFAM" id="SSF56349">
    <property type="entry name" value="DNA breaking-rejoining enzymes"/>
    <property type="match status" value="1"/>
</dbReference>
<evidence type="ECO:0000256" key="9">
    <source>
        <dbReference type="PROSITE-ProRule" id="PRU01248"/>
    </source>
</evidence>
<dbReference type="InterPro" id="IPR050090">
    <property type="entry name" value="Tyrosine_recombinase_XerCD"/>
</dbReference>
<dbReference type="Pfam" id="PF00589">
    <property type="entry name" value="Phage_integrase"/>
    <property type="match status" value="1"/>
</dbReference>
<dbReference type="InterPro" id="IPR013762">
    <property type="entry name" value="Integrase-like_cat_sf"/>
</dbReference>
<dbReference type="Gene3D" id="1.10.150.130">
    <property type="match status" value="1"/>
</dbReference>
<evidence type="ECO:0000256" key="5">
    <source>
        <dbReference type="ARBA" id="ARBA00023125"/>
    </source>
</evidence>
<evidence type="ECO:0000259" key="11">
    <source>
        <dbReference type="PROSITE" id="PS51900"/>
    </source>
</evidence>
<evidence type="ECO:0000256" key="6">
    <source>
        <dbReference type="ARBA" id="ARBA00023172"/>
    </source>
</evidence>
<keyword evidence="4" id="KW-0229">DNA integration</keyword>
<dbReference type="InterPro" id="IPR011946">
    <property type="entry name" value="Integrase_integron-type"/>
</dbReference>
<dbReference type="PROSITE" id="PS51900">
    <property type="entry name" value="CB"/>
    <property type="match status" value="1"/>
</dbReference>
<feature type="domain" description="Core-binding (CB)" evidence="11">
    <location>
        <begin position="1"/>
        <end position="78"/>
    </location>
</feature>
<dbReference type="CDD" id="cd01193">
    <property type="entry name" value="INT_IntI_C"/>
    <property type="match status" value="1"/>
</dbReference>
<evidence type="ECO:0000256" key="2">
    <source>
        <dbReference type="ARBA" id="ARBA00008857"/>
    </source>
</evidence>
<keyword evidence="5 9" id="KW-0238">DNA-binding</keyword>
<proteinExistence type="inferred from homology"/>
<reference evidence="12 13" key="1">
    <citation type="submission" date="2020-08" db="EMBL/GenBank/DDBJ databases">
        <title>Bridging the membrane lipid divide: bacteria of the FCB group superphylum have the potential to synthesize archaeal ether lipids.</title>
        <authorList>
            <person name="Villanueva L."/>
            <person name="Von Meijenfeldt F.A.B."/>
            <person name="Westbye A.B."/>
            <person name="Yadav S."/>
            <person name="Hopmans E.C."/>
            <person name="Dutilh B.E."/>
            <person name="Sinninghe Damste J.S."/>
        </authorList>
    </citation>
    <scope>NUCLEOTIDE SEQUENCE [LARGE SCALE GENOMIC DNA]</scope>
    <source>
        <strain evidence="12">NIOZ-UU82</strain>
    </source>
</reference>
<evidence type="ECO:0000256" key="3">
    <source>
        <dbReference type="ARBA" id="ARBA00022490"/>
    </source>
</evidence>
<dbReference type="InterPro" id="IPR011010">
    <property type="entry name" value="DNA_brk_join_enz"/>
</dbReference>
<dbReference type="GO" id="GO:0015074">
    <property type="term" value="P:DNA integration"/>
    <property type="evidence" value="ECO:0007669"/>
    <property type="project" value="UniProtKB-KW"/>
</dbReference>
<protein>
    <submittedName>
        <fullName evidence="12">Integron integrase</fullName>
    </submittedName>
</protein>
<dbReference type="GO" id="GO:0006310">
    <property type="term" value="P:DNA recombination"/>
    <property type="evidence" value="ECO:0007669"/>
    <property type="project" value="UniProtKB-KW"/>
</dbReference>
<evidence type="ECO:0000256" key="8">
    <source>
        <dbReference type="ARBA" id="ARBA00038613"/>
    </source>
</evidence>
<evidence type="ECO:0000313" key="13">
    <source>
        <dbReference type="Proteomes" id="UP000603545"/>
    </source>
</evidence>